<dbReference type="AlphaFoldDB" id="A0A8K0KCI8"/>
<keyword evidence="2" id="KW-0963">Cytoplasm</keyword>
<dbReference type="InterPro" id="IPR032840">
    <property type="entry name" value="CFAP91_dom"/>
</dbReference>
<dbReference type="EMBL" id="KZ308615">
    <property type="protein sequence ID" value="KAG8232390.1"/>
    <property type="molecule type" value="Genomic_DNA"/>
</dbReference>
<organism evidence="9 10">
    <name type="scientific">Ladona fulva</name>
    <name type="common">Scarce chaser dragonfly</name>
    <name type="synonym">Libellula fulva</name>
    <dbReference type="NCBI Taxonomy" id="123851"/>
    <lineage>
        <taxon>Eukaryota</taxon>
        <taxon>Metazoa</taxon>
        <taxon>Ecdysozoa</taxon>
        <taxon>Arthropoda</taxon>
        <taxon>Hexapoda</taxon>
        <taxon>Insecta</taxon>
        <taxon>Pterygota</taxon>
        <taxon>Palaeoptera</taxon>
        <taxon>Odonata</taxon>
        <taxon>Epiprocta</taxon>
        <taxon>Anisoptera</taxon>
        <taxon>Libelluloidea</taxon>
        <taxon>Libellulidae</taxon>
        <taxon>Ladona</taxon>
    </lineage>
</organism>
<evidence type="ECO:0000313" key="9">
    <source>
        <dbReference type="EMBL" id="KAG8232390.1"/>
    </source>
</evidence>
<evidence type="ECO:0000256" key="4">
    <source>
        <dbReference type="ARBA" id="ARBA00023273"/>
    </source>
</evidence>
<accession>A0A8K0KCI8</accession>
<evidence type="ECO:0000256" key="1">
    <source>
        <dbReference type="ARBA" id="ARBA00004430"/>
    </source>
</evidence>
<name>A0A8K0KCI8_LADFU</name>
<dbReference type="Proteomes" id="UP000792457">
    <property type="component" value="Unassembled WGS sequence"/>
</dbReference>
<keyword evidence="10" id="KW-1185">Reference proteome</keyword>
<reference evidence="9" key="2">
    <citation type="submission" date="2017-10" db="EMBL/GenBank/DDBJ databases">
        <title>Ladona fulva Genome sequencing and assembly.</title>
        <authorList>
            <person name="Murali S."/>
            <person name="Richards S."/>
            <person name="Bandaranaike D."/>
            <person name="Bellair M."/>
            <person name="Blankenburg K."/>
            <person name="Chao H."/>
            <person name="Dinh H."/>
            <person name="Doddapaneni H."/>
            <person name="Dugan-Rocha S."/>
            <person name="Elkadiri S."/>
            <person name="Gnanaolivu R."/>
            <person name="Hernandez B."/>
            <person name="Skinner E."/>
            <person name="Javaid M."/>
            <person name="Lee S."/>
            <person name="Li M."/>
            <person name="Ming W."/>
            <person name="Munidasa M."/>
            <person name="Muniz J."/>
            <person name="Nguyen L."/>
            <person name="Hughes D."/>
            <person name="Osuji N."/>
            <person name="Pu L.-L."/>
            <person name="Puazo M."/>
            <person name="Qu C."/>
            <person name="Quiroz J."/>
            <person name="Raj R."/>
            <person name="Weissenberger G."/>
            <person name="Xin Y."/>
            <person name="Zou X."/>
            <person name="Han Y."/>
            <person name="Worley K."/>
            <person name="Muzny D."/>
            <person name="Gibbs R."/>
        </authorList>
    </citation>
    <scope>NUCLEOTIDE SEQUENCE</scope>
    <source>
        <strain evidence="9">Sampled in the wild</strain>
    </source>
</reference>
<evidence type="ECO:0000313" key="10">
    <source>
        <dbReference type="Proteomes" id="UP000792457"/>
    </source>
</evidence>
<sequence length="305" mass="35976">MKKLRKTKYHGARPHDYIYDPNCYFSHVKDHQRAAIESFNRVAEYQICPNFSKMFSDLKNYPPAKIKVKHPDRVPPCVDRAWHDKTAKKSIQQKVDVEGTHHCLFYKRPILPNITPEPCIVEKKDVSKSSSAADENEEPESIESISYTRTCGTQTMYRESEAQTIPYTPSVSLWDHENFVPLEIFHLLHLKWGKGLPVGLKEVEDIEWDKNLRSLKVLLDDPSQLTQTQHIALLEYVHREKWLHREKEIQEIHNLRMQLAEKLMAERGGELSDRLEDMISRKYEKKLQEKNQKLKKIRNDHKRAQ</sequence>
<feature type="domain" description="CFAP91" evidence="8">
    <location>
        <begin position="153"/>
        <end position="304"/>
    </location>
</feature>
<evidence type="ECO:0000256" key="6">
    <source>
        <dbReference type="ARBA" id="ARBA00029555"/>
    </source>
</evidence>
<evidence type="ECO:0000256" key="5">
    <source>
        <dbReference type="ARBA" id="ARBA00029468"/>
    </source>
</evidence>
<reference evidence="9" key="1">
    <citation type="submission" date="2013-04" db="EMBL/GenBank/DDBJ databases">
        <authorList>
            <person name="Qu J."/>
            <person name="Murali S.C."/>
            <person name="Bandaranaike D."/>
            <person name="Bellair M."/>
            <person name="Blankenburg K."/>
            <person name="Chao H."/>
            <person name="Dinh H."/>
            <person name="Doddapaneni H."/>
            <person name="Downs B."/>
            <person name="Dugan-Rocha S."/>
            <person name="Elkadiri S."/>
            <person name="Gnanaolivu R.D."/>
            <person name="Hernandez B."/>
            <person name="Javaid M."/>
            <person name="Jayaseelan J.C."/>
            <person name="Lee S."/>
            <person name="Li M."/>
            <person name="Ming W."/>
            <person name="Munidasa M."/>
            <person name="Muniz J."/>
            <person name="Nguyen L."/>
            <person name="Ongeri F."/>
            <person name="Osuji N."/>
            <person name="Pu L.-L."/>
            <person name="Puazo M."/>
            <person name="Qu C."/>
            <person name="Quiroz J."/>
            <person name="Raj R."/>
            <person name="Weissenberger G."/>
            <person name="Xin Y."/>
            <person name="Zou X."/>
            <person name="Han Y."/>
            <person name="Richards S."/>
            <person name="Worley K."/>
            <person name="Muzny D."/>
            <person name="Gibbs R."/>
        </authorList>
    </citation>
    <scope>NUCLEOTIDE SEQUENCE</scope>
    <source>
        <strain evidence="9">Sampled in the wild</strain>
    </source>
</reference>
<dbReference type="OrthoDB" id="567787at2759"/>
<dbReference type="GO" id="GO:0005930">
    <property type="term" value="C:axoneme"/>
    <property type="evidence" value="ECO:0007669"/>
    <property type="project" value="UniProtKB-SubCell"/>
</dbReference>
<keyword evidence="4" id="KW-0966">Cell projection</keyword>
<evidence type="ECO:0000259" key="8">
    <source>
        <dbReference type="Pfam" id="PF14738"/>
    </source>
</evidence>
<evidence type="ECO:0000256" key="7">
    <source>
        <dbReference type="SAM" id="MobiDB-lite"/>
    </source>
</evidence>
<dbReference type="PANTHER" id="PTHR22455">
    <property type="entry name" value="CILIA- AND FLAGELLA-ASSOCIATED PROTEIN 91"/>
    <property type="match status" value="1"/>
</dbReference>
<evidence type="ECO:0000256" key="3">
    <source>
        <dbReference type="ARBA" id="ARBA00023212"/>
    </source>
</evidence>
<comment type="similarity">
    <text evidence="5">Belongs to the CFAP91 family.</text>
</comment>
<dbReference type="InterPro" id="IPR026720">
    <property type="entry name" value="CFAP91"/>
</dbReference>
<protein>
    <recommendedName>
        <fullName evidence="6">Cilia- and flagella-associated protein 91</fullName>
    </recommendedName>
</protein>
<evidence type="ECO:0000256" key="2">
    <source>
        <dbReference type="ARBA" id="ARBA00022490"/>
    </source>
</evidence>
<gene>
    <name evidence="9" type="ORF">J437_LFUL012533</name>
</gene>
<feature type="region of interest" description="Disordered" evidence="7">
    <location>
        <begin position="125"/>
        <end position="145"/>
    </location>
</feature>
<comment type="subcellular location">
    <subcellularLocation>
        <location evidence="1">Cytoplasm</location>
        <location evidence="1">Cytoskeleton</location>
        <location evidence="1">Cilium axoneme</location>
    </subcellularLocation>
</comment>
<dbReference type="Pfam" id="PF14738">
    <property type="entry name" value="CFAP91"/>
    <property type="match status" value="1"/>
</dbReference>
<comment type="caution">
    <text evidence="9">The sequence shown here is derived from an EMBL/GenBank/DDBJ whole genome shotgun (WGS) entry which is preliminary data.</text>
</comment>
<dbReference type="PANTHER" id="PTHR22455:SF10">
    <property type="entry name" value="CILIA- AND FLAGELLA-ASSOCIATED PROTEIN 91"/>
    <property type="match status" value="1"/>
</dbReference>
<keyword evidence="3" id="KW-0206">Cytoskeleton</keyword>
<proteinExistence type="inferred from homology"/>